<accession>A0A7J8C285</accession>
<feature type="region of interest" description="Disordered" evidence="1">
    <location>
        <begin position="95"/>
        <end position="123"/>
    </location>
</feature>
<feature type="compositionally biased region" description="Polar residues" evidence="1">
    <location>
        <begin position="96"/>
        <end position="106"/>
    </location>
</feature>
<dbReference type="EMBL" id="JACASE010000015">
    <property type="protein sequence ID" value="KAF6404962.1"/>
    <property type="molecule type" value="Genomic_DNA"/>
</dbReference>
<feature type="compositionally biased region" description="Basic and acidic residues" evidence="1">
    <location>
        <begin position="53"/>
        <end position="65"/>
    </location>
</feature>
<dbReference type="AlphaFoldDB" id="A0A7J8C285"/>
<reference evidence="2 3" key="1">
    <citation type="journal article" date="2020" name="Nature">
        <title>Six reference-quality genomes reveal evolution of bat adaptations.</title>
        <authorList>
            <person name="Jebb D."/>
            <person name="Huang Z."/>
            <person name="Pippel M."/>
            <person name="Hughes G.M."/>
            <person name="Lavrichenko K."/>
            <person name="Devanna P."/>
            <person name="Winkler S."/>
            <person name="Jermiin L.S."/>
            <person name="Skirmuntt E.C."/>
            <person name="Katzourakis A."/>
            <person name="Burkitt-Gray L."/>
            <person name="Ray D.A."/>
            <person name="Sullivan K.A.M."/>
            <person name="Roscito J.G."/>
            <person name="Kirilenko B.M."/>
            <person name="Davalos L.M."/>
            <person name="Corthals A.P."/>
            <person name="Power M.L."/>
            <person name="Jones G."/>
            <person name="Ransome R.D."/>
            <person name="Dechmann D.K.N."/>
            <person name="Locatelli A.G."/>
            <person name="Puechmaille S.J."/>
            <person name="Fedrigo O."/>
            <person name="Jarvis E.D."/>
            <person name="Hiller M."/>
            <person name="Vernes S.C."/>
            <person name="Myers E.W."/>
            <person name="Teeling E.C."/>
        </authorList>
    </citation>
    <scope>NUCLEOTIDE SEQUENCE [LARGE SCALE GENOMIC DNA]</scope>
    <source>
        <strain evidence="2">MRouAeg1</strain>
        <tissue evidence="2">Muscle</tissue>
    </source>
</reference>
<keyword evidence="3" id="KW-1185">Reference proteome</keyword>
<comment type="caution">
    <text evidence="2">The sequence shown here is derived from an EMBL/GenBank/DDBJ whole genome shotgun (WGS) entry which is preliminary data.</text>
</comment>
<feature type="region of interest" description="Disordered" evidence="1">
    <location>
        <begin position="52"/>
        <end position="82"/>
    </location>
</feature>
<sequence length="152" mass="16622">MQHLASSPVMPPIGLKVVPQAVAPRDTPTWSAPADIRAHACSPYVRVHTSCPTHREGGLRSEGEGGRSPTGGARGLRRKCQSEERRGIGWGICSLDSKQTTMTNKTGRPKGKERENNRAHRGQMCSKSELKRCMKWRRGSSVAFACRVTPSS</sequence>
<proteinExistence type="predicted"/>
<dbReference type="Proteomes" id="UP000593571">
    <property type="component" value="Unassembled WGS sequence"/>
</dbReference>
<evidence type="ECO:0000256" key="1">
    <source>
        <dbReference type="SAM" id="MobiDB-lite"/>
    </source>
</evidence>
<evidence type="ECO:0000313" key="2">
    <source>
        <dbReference type="EMBL" id="KAF6404962.1"/>
    </source>
</evidence>
<name>A0A7J8C285_ROUAE</name>
<organism evidence="2 3">
    <name type="scientific">Rousettus aegyptiacus</name>
    <name type="common">Egyptian fruit bat</name>
    <name type="synonym">Pteropus aegyptiacus</name>
    <dbReference type="NCBI Taxonomy" id="9407"/>
    <lineage>
        <taxon>Eukaryota</taxon>
        <taxon>Metazoa</taxon>
        <taxon>Chordata</taxon>
        <taxon>Craniata</taxon>
        <taxon>Vertebrata</taxon>
        <taxon>Euteleostomi</taxon>
        <taxon>Mammalia</taxon>
        <taxon>Eutheria</taxon>
        <taxon>Laurasiatheria</taxon>
        <taxon>Chiroptera</taxon>
        <taxon>Yinpterochiroptera</taxon>
        <taxon>Pteropodoidea</taxon>
        <taxon>Pteropodidae</taxon>
        <taxon>Rousettinae</taxon>
        <taxon>Rousettus</taxon>
    </lineage>
</organism>
<protein>
    <submittedName>
        <fullName evidence="2">Uncharacterized protein</fullName>
    </submittedName>
</protein>
<evidence type="ECO:0000313" key="3">
    <source>
        <dbReference type="Proteomes" id="UP000593571"/>
    </source>
</evidence>
<gene>
    <name evidence="2" type="ORF">HJG63_009291</name>
</gene>